<dbReference type="Proteomes" id="UP001160116">
    <property type="component" value="Unassembled WGS sequence"/>
</dbReference>
<comment type="caution">
    <text evidence="1">The sequence shown here is derived from an EMBL/GenBank/DDBJ whole genome shotgun (WGS) entry which is preliminary data.</text>
</comment>
<evidence type="ECO:0000313" key="1">
    <source>
        <dbReference type="EMBL" id="MDH0826625.1"/>
    </source>
</evidence>
<protein>
    <submittedName>
        <fullName evidence="1">Uncharacterized protein</fullName>
    </submittedName>
</protein>
<sequence>MRVLSPKECVSQALAQMVLDFRRWLTPETQLLSKWRTQTVAYAVAEGKLVNDFSKQLDSYRKKGGTLPILILSVQNIVGPPDLSQIMGTHFEVKHIFKNDPLKRRATMRTEPRAYHVQFVFVANDPTSADAFASQFCAYIRLMEKRRFKANYFVSPEIRDEWDLTIFDNTLYPDRADLEETNVTAGLVEFDLAGLVPQVKSGLPPLYVDEFTPEDEKTSEQFSLVIQADLFKDREGEKTFIRIDADPATGERTEQVVDKD</sequence>
<proteinExistence type="predicted"/>
<organism evidence="1 2">
    <name type="scientific">Acinetobacter johnsonii</name>
    <dbReference type="NCBI Taxonomy" id="40214"/>
    <lineage>
        <taxon>Bacteria</taxon>
        <taxon>Pseudomonadati</taxon>
        <taxon>Pseudomonadota</taxon>
        <taxon>Gammaproteobacteria</taxon>
        <taxon>Moraxellales</taxon>
        <taxon>Moraxellaceae</taxon>
        <taxon>Acinetobacter</taxon>
    </lineage>
</organism>
<dbReference type="AlphaFoldDB" id="A0AA42SEE3"/>
<accession>A0AA42SEE3</accession>
<gene>
    <name evidence="1" type="ORF">N5C97_08935</name>
</gene>
<name>A0AA42SEE3_ACIJO</name>
<dbReference type="EMBL" id="JAOCCL010000018">
    <property type="protein sequence ID" value="MDH0826625.1"/>
    <property type="molecule type" value="Genomic_DNA"/>
</dbReference>
<evidence type="ECO:0000313" key="2">
    <source>
        <dbReference type="Proteomes" id="UP001160116"/>
    </source>
</evidence>
<dbReference type="RefSeq" id="WP_279679042.1">
    <property type="nucleotide sequence ID" value="NZ_JAOCCL010000018.1"/>
</dbReference>
<reference evidence="1" key="1">
    <citation type="submission" date="2022-09" db="EMBL/GenBank/DDBJ databases">
        <title>Intensive care unit water sources are persistently colonized with multi-drug resistant bacteria and are the site of extensive horizontal gene transfer of antibiotic resistance genes.</title>
        <authorList>
            <person name="Diorio-Toth L."/>
        </authorList>
    </citation>
    <scope>NUCLEOTIDE SEQUENCE</scope>
    <source>
        <strain evidence="1">GD03885</strain>
    </source>
</reference>